<name>A0ACC2VR29_9TREE</name>
<reference evidence="1" key="1">
    <citation type="submission" date="2023-04" db="EMBL/GenBank/DDBJ databases">
        <title>Draft Genome sequencing of Naganishia species isolated from polar environments using Oxford Nanopore Technology.</title>
        <authorList>
            <person name="Leo P."/>
            <person name="Venkateswaran K."/>
        </authorList>
    </citation>
    <scope>NUCLEOTIDE SEQUENCE</scope>
    <source>
        <strain evidence="1">MNA-CCFEE 5423</strain>
    </source>
</reference>
<sequence>MDLVVDFFGVAHSIKSTAIQGWLLLFCPFLARKGSYSRSTKTTTIHSMRWTILVSSLATLASATQIAINPFRPAQHDVLPGASLTADSELKLSSIGSEFTEITHAAFPTHKVKIKETTGWCDPDVRSYSGYINTGHGRDLFFYFFESRSSPKTDPVLTWINGGPGCSSSLGLFMELGPCTIADPSHINGTKVNPYSWNNKANVIFLEQPIGVSFSYGKHGQTTSTTEEAAVDVQAFVSIFFQTFKEFKGREYFMSGESYGGRYLPVFASAILDGNKDLVAKGLDPINLKGVLIGNGITDAYRMMSAYYTYQCTYLPGRPGHELPINSISNCVQMARTLPICEEMLERDCLYRTDRDACAGAFSYCASILEQPFFDMNLNPYDISKSCNKTELEDGLCYGEITGTITKYMDLPELRAFLGVEESAHKFASCSNKVGLAFNAALDSSGKTWLICNYVGNEAMVEQTLQWSGQRAFGQQSLREWTVDGKSAGTTKSHGPLTFATVYGAGHMVPHDKPKQALYMLNTFLHQGGAAL</sequence>
<gene>
    <name evidence="1" type="ORF">QFC21_003314</name>
</gene>
<accession>A0ACC2VR29</accession>
<dbReference type="Proteomes" id="UP001227268">
    <property type="component" value="Unassembled WGS sequence"/>
</dbReference>
<dbReference type="EMBL" id="JASBWT010000010">
    <property type="protein sequence ID" value="KAJ9101096.1"/>
    <property type="molecule type" value="Genomic_DNA"/>
</dbReference>
<keyword evidence="2" id="KW-1185">Reference proteome</keyword>
<evidence type="ECO:0000313" key="1">
    <source>
        <dbReference type="EMBL" id="KAJ9101096.1"/>
    </source>
</evidence>
<comment type="caution">
    <text evidence="1">The sequence shown here is derived from an EMBL/GenBank/DDBJ whole genome shotgun (WGS) entry which is preliminary data.</text>
</comment>
<evidence type="ECO:0000313" key="2">
    <source>
        <dbReference type="Proteomes" id="UP001227268"/>
    </source>
</evidence>
<organism evidence="1 2">
    <name type="scientific">Naganishia friedmannii</name>
    <dbReference type="NCBI Taxonomy" id="89922"/>
    <lineage>
        <taxon>Eukaryota</taxon>
        <taxon>Fungi</taxon>
        <taxon>Dikarya</taxon>
        <taxon>Basidiomycota</taxon>
        <taxon>Agaricomycotina</taxon>
        <taxon>Tremellomycetes</taxon>
        <taxon>Filobasidiales</taxon>
        <taxon>Filobasidiaceae</taxon>
        <taxon>Naganishia</taxon>
    </lineage>
</organism>
<protein>
    <submittedName>
        <fullName evidence="1">Uncharacterized protein</fullName>
    </submittedName>
</protein>
<proteinExistence type="predicted"/>